<evidence type="ECO:0000313" key="1">
    <source>
        <dbReference type="EMBL" id="NEK85112.1"/>
    </source>
</evidence>
<dbReference type="Proteomes" id="UP000479241">
    <property type="component" value="Unassembled WGS sequence"/>
</dbReference>
<evidence type="ECO:0000313" key="2">
    <source>
        <dbReference type="Proteomes" id="UP000479241"/>
    </source>
</evidence>
<proteinExistence type="predicted"/>
<dbReference type="EMBL" id="JAAGWG010000006">
    <property type="protein sequence ID" value="NEK85112.1"/>
    <property type="molecule type" value="Genomic_DNA"/>
</dbReference>
<accession>A0A6L9W036</accession>
<sequence length="156" mass="17675">MFFGELIVRDQETRNYFSRQVHERTDIAKMMVASDLVWVRTDEWTGLAGWSIIAGMAWEAAADLPAEASIPAGVVTGALAQFKRFVPLSREQRDVIIAWRVWLGHKSIYTTTVDADGIAEIDKRRAIRSSTIDDVLYELRKKGIVDEKPSGWHVVK</sequence>
<protein>
    <submittedName>
        <fullName evidence="1">Uncharacterized protein</fullName>
    </submittedName>
</protein>
<organism evidence="1 2">
    <name type="scientific">Blastococcus saxobsidens</name>
    <dbReference type="NCBI Taxonomy" id="138336"/>
    <lineage>
        <taxon>Bacteria</taxon>
        <taxon>Bacillati</taxon>
        <taxon>Actinomycetota</taxon>
        <taxon>Actinomycetes</taxon>
        <taxon>Geodermatophilales</taxon>
        <taxon>Geodermatophilaceae</taxon>
        <taxon>Blastococcus</taxon>
    </lineage>
</organism>
<gene>
    <name evidence="1" type="ORF">GCU60_04955</name>
</gene>
<reference evidence="1 2" key="1">
    <citation type="submission" date="2019-12" db="EMBL/GenBank/DDBJ databases">
        <title>the WGS of Blastococcus saxobsidens 67B17.</title>
        <authorList>
            <person name="Jiang Z."/>
        </authorList>
    </citation>
    <scope>NUCLEOTIDE SEQUENCE [LARGE SCALE GENOMIC DNA]</scope>
    <source>
        <strain evidence="1 2">67B17</strain>
    </source>
</reference>
<dbReference type="RefSeq" id="WP_163202795.1">
    <property type="nucleotide sequence ID" value="NZ_JAAGWG010000006.1"/>
</dbReference>
<name>A0A6L9W036_9ACTN</name>
<comment type="caution">
    <text evidence="1">The sequence shown here is derived from an EMBL/GenBank/DDBJ whole genome shotgun (WGS) entry which is preliminary data.</text>
</comment>
<dbReference type="AlphaFoldDB" id="A0A6L9W036"/>